<dbReference type="GO" id="GO:0016831">
    <property type="term" value="F:carboxy-lyase activity"/>
    <property type="evidence" value="ECO:0007669"/>
    <property type="project" value="TreeGrafter"/>
</dbReference>
<sequence>MEVVIGISGASGSAYGVRLLEILAKTDIYTHLVMTKAAKQILEIETDYKLSYVESLADAVYDENDFTAPIASGSHRFYGMIIAPCSMKTLGEISGGMSDNLLGRVADVCLKERRKLVLMPRETPLNQIHLENMLRLERAGGVILPACPGFYSRPQTIDDLVNSMAGRALDLMDIENDVYKRWE</sequence>
<keyword evidence="3 6" id="KW-0288">FMN</keyword>
<feature type="binding site" evidence="6">
    <location>
        <position position="121"/>
    </location>
    <ligand>
        <name>FMN</name>
        <dbReference type="ChEBI" id="CHEBI:58210"/>
    </ligand>
</feature>
<reference evidence="8 9" key="1">
    <citation type="submission" date="2016-10" db="EMBL/GenBank/DDBJ databases">
        <authorList>
            <person name="Varghese N."/>
            <person name="Submissions S."/>
        </authorList>
    </citation>
    <scope>NUCLEOTIDE SEQUENCE [LARGE SCALE GENOMIC DNA]</scope>
    <source>
        <strain evidence="8 9">PL 12/M</strain>
    </source>
</reference>
<keyword evidence="2 6" id="KW-0285">Flavoprotein</keyword>
<keyword evidence="1 6" id="KW-0637">Prenyltransferase</keyword>
<protein>
    <recommendedName>
        <fullName evidence="6">Flavin prenyltransferase UbiX</fullName>
        <ecNumber evidence="6">2.5.1.129</ecNumber>
    </recommendedName>
</protein>
<dbReference type="EMBL" id="FNCA01000002">
    <property type="protein sequence ID" value="SDF50574.1"/>
    <property type="molecule type" value="Genomic_DNA"/>
</dbReference>
<feature type="binding site" evidence="6">
    <location>
        <begin position="9"/>
        <end position="11"/>
    </location>
    <ligand>
        <name>FMN</name>
        <dbReference type="ChEBI" id="CHEBI:58210"/>
    </ligand>
</feature>
<keyword evidence="9" id="KW-1185">Reference proteome</keyword>
<dbReference type="FunFam" id="3.40.50.1950:FF:000001">
    <property type="entry name" value="Flavin prenyltransferase UbiX"/>
    <property type="match status" value="1"/>
</dbReference>
<dbReference type="GO" id="GO:0106141">
    <property type="term" value="F:flavin prenyltransferase activity"/>
    <property type="evidence" value="ECO:0007669"/>
    <property type="project" value="UniProtKB-EC"/>
</dbReference>
<evidence type="ECO:0000259" key="7">
    <source>
        <dbReference type="Pfam" id="PF02441"/>
    </source>
</evidence>
<evidence type="ECO:0000256" key="5">
    <source>
        <dbReference type="ARBA" id="ARBA00060793"/>
    </source>
</evidence>
<evidence type="ECO:0000313" key="9">
    <source>
        <dbReference type="Proteomes" id="UP000199259"/>
    </source>
</evidence>
<keyword evidence="4 6" id="KW-0808">Transferase</keyword>
<evidence type="ECO:0000256" key="4">
    <source>
        <dbReference type="ARBA" id="ARBA00022679"/>
    </source>
</evidence>
<evidence type="ECO:0000313" key="8">
    <source>
        <dbReference type="EMBL" id="SDF50574.1"/>
    </source>
</evidence>
<dbReference type="PANTHER" id="PTHR43374">
    <property type="entry name" value="FLAVIN PRENYLTRANSFERASE"/>
    <property type="match status" value="1"/>
</dbReference>
<dbReference type="HAMAP" id="MF_01984">
    <property type="entry name" value="ubiX_pad"/>
    <property type="match status" value="1"/>
</dbReference>
<dbReference type="SUPFAM" id="SSF52507">
    <property type="entry name" value="Homo-oligomeric flavin-containing Cys decarboxylases, HFCD"/>
    <property type="match status" value="1"/>
</dbReference>
<comment type="similarity">
    <text evidence="5 6">Belongs to the UbiX/PAD1 family.</text>
</comment>
<dbReference type="OrthoDB" id="9540at2157"/>
<dbReference type="InterPro" id="IPR036551">
    <property type="entry name" value="Flavin_trans-like"/>
</dbReference>
<dbReference type="PANTHER" id="PTHR43374:SF1">
    <property type="entry name" value="FLAVIN PRENYLTRANSFERASE PAD1, MITOCHONDRIAL"/>
    <property type="match status" value="1"/>
</dbReference>
<comment type="function">
    <text evidence="6">Flavin prenyltransferase that catalyzes the synthesis of the prenylated FMN cofactor (prenyl-FMN) for 4-hydroxy-3-polyprenylbenzoic acid decarboxylase UbiD. The prenyltransferase is metal-independent and links a dimethylallyl moiety from dimethylallyl monophosphate (DMAP) to the flavin N5 and C6 atoms of FMN.</text>
</comment>
<proteinExistence type="inferred from homology"/>
<dbReference type="EC" id="2.5.1.129" evidence="6"/>
<dbReference type="NCBIfam" id="NF004685">
    <property type="entry name" value="PRK06029.1"/>
    <property type="match status" value="1"/>
</dbReference>
<accession>A0A7Z7AV46</accession>
<feature type="domain" description="Flavoprotein" evidence="7">
    <location>
        <begin position="1"/>
        <end position="170"/>
    </location>
</feature>
<dbReference type="InterPro" id="IPR004507">
    <property type="entry name" value="UbiX-like"/>
</dbReference>
<feature type="binding site" evidence="6">
    <location>
        <position position="167"/>
    </location>
    <ligand>
        <name>dimethylallyl phosphate</name>
        <dbReference type="ChEBI" id="CHEBI:88052"/>
    </ligand>
</feature>
<feature type="binding site" evidence="6">
    <location>
        <position position="151"/>
    </location>
    <ligand>
        <name>dimethylallyl phosphate</name>
        <dbReference type="ChEBI" id="CHEBI:88052"/>
    </ligand>
</feature>
<evidence type="ECO:0000256" key="2">
    <source>
        <dbReference type="ARBA" id="ARBA00022630"/>
    </source>
</evidence>
<evidence type="ECO:0000256" key="6">
    <source>
        <dbReference type="HAMAP-Rule" id="MF_01984"/>
    </source>
</evidence>
<gene>
    <name evidence="6" type="primary">ubiX</name>
    <name evidence="8" type="ORF">SAMN04488589_0727</name>
</gene>
<comment type="catalytic activity">
    <reaction evidence="6">
        <text>dimethylallyl phosphate + FMNH2 = prenylated FMNH2 + phosphate</text>
        <dbReference type="Rhea" id="RHEA:37743"/>
        <dbReference type="ChEBI" id="CHEBI:43474"/>
        <dbReference type="ChEBI" id="CHEBI:57618"/>
        <dbReference type="ChEBI" id="CHEBI:87467"/>
        <dbReference type="ChEBI" id="CHEBI:88052"/>
        <dbReference type="EC" id="2.5.1.129"/>
    </reaction>
</comment>
<dbReference type="Gene3D" id="3.40.50.1950">
    <property type="entry name" value="Flavin prenyltransferase-like"/>
    <property type="match status" value="1"/>
</dbReference>
<evidence type="ECO:0000256" key="3">
    <source>
        <dbReference type="ARBA" id="ARBA00022643"/>
    </source>
</evidence>
<comment type="caution">
    <text evidence="6">Lacks conserved residue(s) required for the propagation of feature annotation.</text>
</comment>
<feature type="binding site" evidence="6">
    <location>
        <position position="35"/>
    </location>
    <ligand>
        <name>FMN</name>
        <dbReference type="ChEBI" id="CHEBI:58210"/>
    </ligand>
</feature>
<dbReference type="InterPro" id="IPR003382">
    <property type="entry name" value="Flavoprotein"/>
</dbReference>
<feature type="binding site" evidence="6">
    <location>
        <begin position="86"/>
        <end position="89"/>
    </location>
    <ligand>
        <name>FMN</name>
        <dbReference type="ChEBI" id="CHEBI:58210"/>
    </ligand>
</feature>
<dbReference type="NCBIfam" id="TIGR00421">
    <property type="entry name" value="ubiX_pad"/>
    <property type="match status" value="1"/>
</dbReference>
<evidence type="ECO:0000256" key="1">
    <source>
        <dbReference type="ARBA" id="ARBA00022602"/>
    </source>
</evidence>
<dbReference type="Proteomes" id="UP000199259">
    <property type="component" value="Unassembled WGS sequence"/>
</dbReference>
<organism evidence="8 9">
    <name type="scientific">Methanolobus vulcani</name>
    <dbReference type="NCBI Taxonomy" id="38026"/>
    <lineage>
        <taxon>Archaea</taxon>
        <taxon>Methanobacteriati</taxon>
        <taxon>Methanobacteriota</taxon>
        <taxon>Stenosarchaea group</taxon>
        <taxon>Methanomicrobia</taxon>
        <taxon>Methanosarcinales</taxon>
        <taxon>Methanosarcinaceae</taxon>
        <taxon>Methanolobus</taxon>
    </lineage>
</organism>
<comment type="caution">
    <text evidence="8">The sequence shown here is derived from an EMBL/GenBank/DDBJ whole genome shotgun (WGS) entry which is preliminary data.</text>
</comment>
<dbReference type="AlphaFoldDB" id="A0A7Z7AV46"/>
<dbReference type="RefSeq" id="WP_091708787.1">
    <property type="nucleotide sequence ID" value="NZ_FNCA01000002.1"/>
</dbReference>
<name>A0A7Z7AV46_9EURY</name>
<dbReference type="Pfam" id="PF02441">
    <property type="entry name" value="Flavoprotein"/>
    <property type="match status" value="1"/>
</dbReference>